<protein>
    <submittedName>
        <fullName evidence="1">Succinate dehydrogenase / fumarate reductase flavoprotein subunit</fullName>
        <ecNumber evidence="1">1.3.5.1</ecNumber>
        <ecNumber evidence="1">1.3.5.4</ecNumber>
    </submittedName>
</protein>
<proteinExistence type="predicted"/>
<comment type="caution">
    <text evidence="1">The sequence shown here is derived from an EMBL/GenBank/DDBJ whole genome shotgun (WGS) entry which is preliminary data.</text>
</comment>
<dbReference type="EC" id="1.3.5.4" evidence="1"/>
<dbReference type="EC" id="1.3.5.1" evidence="1"/>
<gene>
    <name evidence="1" type="ORF">HDF13_003873</name>
</gene>
<evidence type="ECO:0000313" key="2">
    <source>
        <dbReference type="Proteomes" id="UP000569005"/>
    </source>
</evidence>
<dbReference type="EMBL" id="JACHEA010000001">
    <property type="protein sequence ID" value="MBB5341540.1"/>
    <property type="molecule type" value="Genomic_DNA"/>
</dbReference>
<sequence>MPEFQRFSYDVLVIGAGGAGLRAAIEAGAAGAKVGVVCKSLLGKAHTVMAEGGIAAALANVDDRDNWRVHFADTMRGGQYLNNWRMAELHAKEAPECVRELEAWGALFDRTTDGKILQRNFGGHRYPRLAHVGDRTGLEMIRTLQDHGIHTGMEVHMECTVLSLLLDGNRIAGACGYDRERGRFQLWEAKAVVLATGGIGRAFKVTSNSWEYTGDGLALAYRAGAELQDMEFVQFHPTGMVWPISVSGILVTEGVRGEGGVLRNSEGRRFMFDDIPDLYKEQTADSEEEGWRYTQGDKNARRPPELLTRDHVARCINREVKAGRGSPHGGVFLDISWIKERMPKSEEHIKRKLPSMYHQFKQLADLDITKEPMEVGPTTHYMMGGIRVDGDSQMSNVPGLFAAGEAAAGLHGANRLGGNSLSDLVVFGRRAGRFAAEFANANGPVTIDEAELGTTATAALAPFDRGPAGENPYQIQYDLQETMQDLVGIVRVESEMQQALDAIGQLSARAERIGIAGNREYNNGWHTTIDIGNMMIVSEAITRAALLRKESRGAQFREDFPNKDSEWGKYNIVIRRSVDGEMQVEKRALTPMPDELKKVIEEMK</sequence>
<reference evidence="1" key="1">
    <citation type="submission" date="2020-08" db="EMBL/GenBank/DDBJ databases">
        <title>Genomic Encyclopedia of Type Strains, Phase IV (KMG-V): Genome sequencing to study the core and pangenomes of soil and plant-associated prokaryotes.</title>
        <authorList>
            <person name="Whitman W."/>
        </authorList>
    </citation>
    <scope>NUCLEOTIDE SEQUENCE</scope>
    <source>
        <strain evidence="1">M8UP15</strain>
    </source>
</reference>
<organism evidence="1 2">
    <name type="scientific">Tunturiibacter gelidiferens</name>
    <dbReference type="NCBI Taxonomy" id="3069689"/>
    <lineage>
        <taxon>Bacteria</taxon>
        <taxon>Pseudomonadati</taxon>
        <taxon>Acidobacteriota</taxon>
        <taxon>Terriglobia</taxon>
        <taxon>Terriglobales</taxon>
        <taxon>Acidobacteriaceae</taxon>
        <taxon>Tunturiibacter</taxon>
    </lineage>
</organism>
<name>A0ACC5P491_9BACT</name>
<dbReference type="Proteomes" id="UP000569005">
    <property type="component" value="Unassembled WGS sequence"/>
</dbReference>
<accession>A0ACC5P491</accession>
<keyword evidence="1" id="KW-0560">Oxidoreductase</keyword>
<keyword evidence="2" id="KW-1185">Reference proteome</keyword>
<evidence type="ECO:0000313" key="1">
    <source>
        <dbReference type="EMBL" id="MBB5341540.1"/>
    </source>
</evidence>